<keyword evidence="4" id="KW-0337">GPI-anchor biosynthesis</keyword>
<keyword evidence="13" id="KW-1185">Reference proteome</keyword>
<dbReference type="PANTHER" id="PTHR23071:SF1">
    <property type="entry name" value="GPI ETHANOLAMINE PHOSPHATE TRANSFERASE 3"/>
    <property type="match status" value="1"/>
</dbReference>
<protein>
    <submittedName>
        <fullName evidence="12">Uncharacterized protein</fullName>
    </submittedName>
</protein>
<keyword evidence="6 11" id="KW-0812">Transmembrane</keyword>
<proteinExistence type="inferred from homology"/>
<evidence type="ECO:0000256" key="8">
    <source>
        <dbReference type="ARBA" id="ARBA00022989"/>
    </source>
</evidence>
<keyword evidence="7" id="KW-0256">Endoplasmic reticulum</keyword>
<dbReference type="InterPro" id="IPR037675">
    <property type="entry name" value="PIG-O_N"/>
</dbReference>
<organism evidence="12 13">
    <name type="scientific">Terfezia boudieri ATCC MYA-4762</name>
    <dbReference type="NCBI Taxonomy" id="1051890"/>
    <lineage>
        <taxon>Eukaryota</taxon>
        <taxon>Fungi</taxon>
        <taxon>Dikarya</taxon>
        <taxon>Ascomycota</taxon>
        <taxon>Pezizomycotina</taxon>
        <taxon>Pezizomycetes</taxon>
        <taxon>Pezizales</taxon>
        <taxon>Pezizaceae</taxon>
        <taxon>Terfezia</taxon>
    </lineage>
</organism>
<feature type="transmembrane region" description="Helical" evidence="11">
    <location>
        <begin position="697"/>
        <end position="717"/>
    </location>
</feature>
<feature type="transmembrane region" description="Helical" evidence="11">
    <location>
        <begin position="624"/>
        <end position="640"/>
    </location>
</feature>
<evidence type="ECO:0000256" key="10">
    <source>
        <dbReference type="ARBA" id="ARBA00023180"/>
    </source>
</evidence>
<dbReference type="FunCoup" id="A0A3N4LHR4">
    <property type="interactions" value="648"/>
</dbReference>
<feature type="transmembrane region" description="Helical" evidence="11">
    <location>
        <begin position="565"/>
        <end position="585"/>
    </location>
</feature>
<dbReference type="InterPro" id="IPR039524">
    <property type="entry name" value="PIGO/GPI13"/>
</dbReference>
<dbReference type="InterPro" id="IPR002591">
    <property type="entry name" value="Phosphodiest/P_Trfase"/>
</dbReference>
<dbReference type="STRING" id="1051890.A0A3N4LHR4"/>
<feature type="transmembrane region" description="Helical" evidence="11">
    <location>
        <begin position="597"/>
        <end position="618"/>
    </location>
</feature>
<evidence type="ECO:0000256" key="6">
    <source>
        <dbReference type="ARBA" id="ARBA00022692"/>
    </source>
</evidence>
<feature type="transmembrane region" description="Helical" evidence="11">
    <location>
        <begin position="532"/>
        <end position="553"/>
    </location>
</feature>
<keyword evidence="9 11" id="KW-0472">Membrane</keyword>
<sequence>MNNSLPEGLAAKFAEAKVRLHEKERKSKQHIERANLRDEVQFKATHGLLVVFFLWIIALHAIGLFLFTRGFLLTRLVLEQQSQCEISSIGGVVNSMTDLTLRRKHGCWHPKTFDKAVIVVIDALRFDFTVPYEARDNASEPHYFHNAFTVLSEVAASEPNNAILFPFIADPPTTTLQRLKGLTTGTLPTFIDAGSNFAGSEIDEDNLIAQLRRQGKRIAFLGDDTWVALFGKHFEQNLTHPYDSLNVWDLHTVDNGVNEHIFPLLEQKESKKWDVLIGHYLGVDHAGHRYGPDHPAMSNKLKQMDGVVRNLIEAIDSKTLLIVMGDHGMDPKGDHGGESQGEIEAALWMYSKKGIFGKYPGRAASVANPRPVAQIDIVPTLALLLGVPIPYNNLGAPIAEAFVGPDSDNWENLVQVNRITGAQIRRYQQAYAVARKEEVDGDSIASTYWIRGESKYNTLLAGGVPHADAEHWSSIFHDFSAFQEENLRVCRNLWARFDLVSMSAGCLVLAGSIAILAVYARGISGGRVEITGLFLQCIGIGMSVGALTAYVTGFVVSTKLSRTNTALLGTALGSMAGFACALVYIKWRLLPLWPTSVWGALAALFTVSHALLFASNSFTIWEDIVLNFFLATFGIGALVHSQRQSDLTARALGAYHSLVFLILVRVASLSKLCREEQMPYCVSTFYASATTSVSAPYSLSLLLLMAIALPSVIKSFYKGTKSYEGPASFWIGFSFRIGLVLNAVYWIMDAADNGEWLSIDERLLKATKMFVSQLILAMGFVVGQVGFAWAQVCLGIELSSKQGKKAPLEQNPTSKKISSDSGGSVVLLGYSNLHGTRFLLLVITWALPLILLQKPLGGISMGILLWQILNVLEIIDCNELNDSAIGPVVLGLLGNAHFFSTGHQATLPSIQWETAFIPFTTIVYPWSPLLIILNSVGPQILTALSVPLIALWKKQPKQCGMLSCVMVCIATFILYHTVVATSAAACAGWLRRHLMLHKIFSPRFMLGGVVLLVVDIVVSLVSLGALRWNFMAVAEVFGYQY</sequence>
<gene>
    <name evidence="12" type="ORF">L211DRAFT_839781</name>
</gene>
<dbReference type="CDD" id="cd16023">
    <property type="entry name" value="GPI_EPT_3"/>
    <property type="match status" value="1"/>
</dbReference>
<dbReference type="GO" id="GO:0005789">
    <property type="term" value="C:endoplasmic reticulum membrane"/>
    <property type="evidence" value="ECO:0007669"/>
    <property type="project" value="UniProtKB-SubCell"/>
</dbReference>
<evidence type="ECO:0000313" key="13">
    <source>
        <dbReference type="Proteomes" id="UP000267821"/>
    </source>
</evidence>
<feature type="transmembrane region" description="Helical" evidence="11">
    <location>
        <begin position="499"/>
        <end position="520"/>
    </location>
</feature>
<evidence type="ECO:0000256" key="9">
    <source>
        <dbReference type="ARBA" id="ARBA00023136"/>
    </source>
</evidence>
<dbReference type="InParanoid" id="A0A3N4LHR4"/>
<dbReference type="PANTHER" id="PTHR23071">
    <property type="entry name" value="PHOSPHATIDYLINOSITOL GLYCAN"/>
    <property type="match status" value="1"/>
</dbReference>
<dbReference type="UniPathway" id="UPA00196"/>
<dbReference type="EMBL" id="ML121552">
    <property type="protein sequence ID" value="RPB22417.1"/>
    <property type="molecule type" value="Genomic_DNA"/>
</dbReference>
<feature type="transmembrane region" description="Helical" evidence="11">
    <location>
        <begin position="729"/>
        <end position="748"/>
    </location>
</feature>
<accession>A0A3N4LHR4</accession>
<feature type="transmembrane region" description="Helical" evidence="11">
    <location>
        <begin position="47"/>
        <end position="67"/>
    </location>
</feature>
<comment type="subcellular location">
    <subcellularLocation>
        <location evidence="1">Endoplasmic reticulum membrane</location>
        <topology evidence="1">Multi-pass membrane protein</topology>
    </subcellularLocation>
</comment>
<dbReference type="OrthoDB" id="272139at2759"/>
<dbReference type="SUPFAM" id="SSF53649">
    <property type="entry name" value="Alkaline phosphatase-like"/>
    <property type="match status" value="1"/>
</dbReference>
<dbReference type="AlphaFoldDB" id="A0A3N4LHR4"/>
<feature type="transmembrane region" description="Helical" evidence="11">
    <location>
        <begin position="770"/>
        <end position="796"/>
    </location>
</feature>
<evidence type="ECO:0000256" key="3">
    <source>
        <dbReference type="ARBA" id="ARBA00008695"/>
    </source>
</evidence>
<evidence type="ECO:0000313" key="12">
    <source>
        <dbReference type="EMBL" id="RPB22417.1"/>
    </source>
</evidence>
<name>A0A3N4LHR4_9PEZI</name>
<evidence type="ECO:0000256" key="1">
    <source>
        <dbReference type="ARBA" id="ARBA00004477"/>
    </source>
</evidence>
<keyword evidence="10" id="KW-0325">Glycoprotein</keyword>
<keyword evidence="5" id="KW-0808">Transferase</keyword>
<dbReference type="GO" id="GO:0051377">
    <property type="term" value="F:mannose-ethanolamine phosphotransferase activity"/>
    <property type="evidence" value="ECO:0007669"/>
    <property type="project" value="InterPro"/>
</dbReference>
<feature type="transmembrane region" description="Helical" evidence="11">
    <location>
        <begin position="652"/>
        <end position="670"/>
    </location>
</feature>
<comment type="pathway">
    <text evidence="2">Glycolipid biosynthesis; glycosylphosphatidylinositol-anchor biosynthesis.</text>
</comment>
<evidence type="ECO:0000256" key="5">
    <source>
        <dbReference type="ARBA" id="ARBA00022679"/>
    </source>
</evidence>
<dbReference type="Pfam" id="PF01663">
    <property type="entry name" value="Phosphodiest"/>
    <property type="match status" value="1"/>
</dbReference>
<dbReference type="GO" id="GO:0006506">
    <property type="term" value="P:GPI anchor biosynthetic process"/>
    <property type="evidence" value="ECO:0007669"/>
    <property type="project" value="UniProtKB-UniPathway"/>
</dbReference>
<feature type="transmembrane region" description="Helical" evidence="11">
    <location>
        <begin position="964"/>
        <end position="990"/>
    </location>
</feature>
<evidence type="ECO:0000256" key="11">
    <source>
        <dbReference type="SAM" id="Phobius"/>
    </source>
</evidence>
<comment type="similarity">
    <text evidence="3">Belongs to the PIGG/PIGN/PIGO family. PIGO subfamily.</text>
</comment>
<feature type="transmembrane region" description="Helical" evidence="11">
    <location>
        <begin position="1002"/>
        <end position="1026"/>
    </location>
</feature>
<dbReference type="Gene3D" id="3.40.720.10">
    <property type="entry name" value="Alkaline Phosphatase, subunit A"/>
    <property type="match status" value="1"/>
</dbReference>
<feature type="transmembrane region" description="Helical" evidence="11">
    <location>
        <begin position="929"/>
        <end position="952"/>
    </location>
</feature>
<dbReference type="InterPro" id="IPR017850">
    <property type="entry name" value="Alkaline_phosphatase_core_sf"/>
</dbReference>
<dbReference type="Proteomes" id="UP000267821">
    <property type="component" value="Unassembled WGS sequence"/>
</dbReference>
<evidence type="ECO:0000256" key="7">
    <source>
        <dbReference type="ARBA" id="ARBA00022824"/>
    </source>
</evidence>
<keyword evidence="8 11" id="KW-1133">Transmembrane helix</keyword>
<reference evidence="12 13" key="1">
    <citation type="journal article" date="2018" name="Nat. Ecol. Evol.">
        <title>Pezizomycetes genomes reveal the molecular basis of ectomycorrhizal truffle lifestyle.</title>
        <authorList>
            <person name="Murat C."/>
            <person name="Payen T."/>
            <person name="Noel B."/>
            <person name="Kuo A."/>
            <person name="Morin E."/>
            <person name="Chen J."/>
            <person name="Kohler A."/>
            <person name="Krizsan K."/>
            <person name="Balestrini R."/>
            <person name="Da Silva C."/>
            <person name="Montanini B."/>
            <person name="Hainaut M."/>
            <person name="Levati E."/>
            <person name="Barry K.W."/>
            <person name="Belfiori B."/>
            <person name="Cichocki N."/>
            <person name="Clum A."/>
            <person name="Dockter R.B."/>
            <person name="Fauchery L."/>
            <person name="Guy J."/>
            <person name="Iotti M."/>
            <person name="Le Tacon F."/>
            <person name="Lindquist E.A."/>
            <person name="Lipzen A."/>
            <person name="Malagnac F."/>
            <person name="Mello A."/>
            <person name="Molinier V."/>
            <person name="Miyauchi S."/>
            <person name="Poulain J."/>
            <person name="Riccioni C."/>
            <person name="Rubini A."/>
            <person name="Sitrit Y."/>
            <person name="Splivallo R."/>
            <person name="Traeger S."/>
            <person name="Wang M."/>
            <person name="Zifcakova L."/>
            <person name="Wipf D."/>
            <person name="Zambonelli A."/>
            <person name="Paolocci F."/>
            <person name="Nowrousian M."/>
            <person name="Ottonello S."/>
            <person name="Baldrian P."/>
            <person name="Spatafora J.W."/>
            <person name="Henrissat B."/>
            <person name="Nagy L.G."/>
            <person name="Aury J.M."/>
            <person name="Wincker P."/>
            <person name="Grigoriev I.V."/>
            <person name="Bonfante P."/>
            <person name="Martin F.M."/>
        </authorList>
    </citation>
    <scope>NUCLEOTIDE SEQUENCE [LARGE SCALE GENOMIC DNA]</scope>
    <source>
        <strain evidence="12 13">ATCC MYA-4762</strain>
    </source>
</reference>
<feature type="transmembrane region" description="Helical" evidence="11">
    <location>
        <begin position="838"/>
        <end position="856"/>
    </location>
</feature>
<evidence type="ECO:0000256" key="4">
    <source>
        <dbReference type="ARBA" id="ARBA00022502"/>
    </source>
</evidence>
<evidence type="ECO:0000256" key="2">
    <source>
        <dbReference type="ARBA" id="ARBA00004687"/>
    </source>
</evidence>